<dbReference type="Proteomes" id="UP001189429">
    <property type="component" value="Unassembled WGS sequence"/>
</dbReference>
<feature type="domain" description="Apple" evidence="2">
    <location>
        <begin position="73"/>
        <end position="135"/>
    </location>
</feature>
<feature type="transmembrane region" description="Helical" evidence="1">
    <location>
        <begin position="27"/>
        <end position="45"/>
    </location>
</feature>
<dbReference type="InterPro" id="IPR003609">
    <property type="entry name" value="Pan_app"/>
</dbReference>
<keyword evidence="4" id="KW-1185">Reference proteome</keyword>
<evidence type="ECO:0000313" key="4">
    <source>
        <dbReference type="Proteomes" id="UP001189429"/>
    </source>
</evidence>
<protein>
    <recommendedName>
        <fullName evidence="2">Apple domain-containing protein</fullName>
    </recommendedName>
</protein>
<evidence type="ECO:0000313" key="3">
    <source>
        <dbReference type="EMBL" id="CAK0895431.1"/>
    </source>
</evidence>
<proteinExistence type="predicted"/>
<evidence type="ECO:0000256" key="1">
    <source>
        <dbReference type="SAM" id="Phobius"/>
    </source>
</evidence>
<organism evidence="3 4">
    <name type="scientific">Prorocentrum cordatum</name>
    <dbReference type="NCBI Taxonomy" id="2364126"/>
    <lineage>
        <taxon>Eukaryota</taxon>
        <taxon>Sar</taxon>
        <taxon>Alveolata</taxon>
        <taxon>Dinophyceae</taxon>
        <taxon>Prorocentrales</taxon>
        <taxon>Prorocentraceae</taxon>
        <taxon>Prorocentrum</taxon>
    </lineage>
</organism>
<name>A0ABN9XBV7_9DINO</name>
<gene>
    <name evidence="3" type="ORF">PCOR1329_LOCUS74175</name>
</gene>
<dbReference type="PROSITE" id="PS50948">
    <property type="entry name" value="PAN"/>
    <property type="match status" value="1"/>
</dbReference>
<sequence>MENERDPLVREEASSATVTTSKTKFRMLLLSLIAMSASVLAALFLEYPHGRETSVSLSRESSSTVAVNRSIGCSNQESIFLLRTWTATSESHCIELCKKQAGCTSMNYQQAACADNGRHACYLYTGECNTVKDTCFNWAEIPLDQRTPATWRLLGPKLGCGSWEDIKLEPVSHARNAEECNARCASLPGCKYGHFQFRSGPVGRLTAFKNACYLLGDGCTLGVNPYWNLYLMGNHAPPNMPEFYHFHFMMYQPCPSYPAHELGLCESRYGDYLPTVEPIPQLARDLIESVPDQAENNWEDMEHAMTSAEESFSLPSAALQFSDYASFPNQEQVRGRSTWGSENFQKMQFDSSGWAVEGGLGDVDSDRYWCMDQDERTSSASFPQTREDHAYEFVGSEQLAGEEQLHFILKYPVENEPAKFQDVHYWENKRTTIPFAILMPNGTLNMFDLKTSKILDEDTAAVMEADCETKLGDSIEESCQPCGLRAVTESKFVRAITDSSIVPWMASKWRDLERAQIDFYMACAATDTPELLDEEDVAQIARAASGPPSRVQRFAAYLQRSDLVSGMPDACRSNCPELVDQMVDLATGDPGLSCDDGSARDDALELLGCWFDPAAPSGRDRAKLQGVCTQSKLGSIILAYVNCTTQPDLGDARRLLQAGLGGSISKDAIRATSPSTISLSQRHELVDVNLNGGDDDDDGEDVTISSGSIRRLAPKNPFQCSMVINPLPLPGPACPNGGLEKYGQCWYLSKRGTNCRETCLLEQLVFHWFVVNSSRG</sequence>
<keyword evidence="1" id="KW-1133">Transmembrane helix</keyword>
<reference evidence="3" key="1">
    <citation type="submission" date="2023-10" db="EMBL/GenBank/DDBJ databases">
        <authorList>
            <person name="Chen Y."/>
            <person name="Shah S."/>
            <person name="Dougan E. K."/>
            <person name="Thang M."/>
            <person name="Chan C."/>
        </authorList>
    </citation>
    <scope>NUCLEOTIDE SEQUENCE [LARGE SCALE GENOMIC DNA]</scope>
</reference>
<keyword evidence="1" id="KW-0812">Transmembrane</keyword>
<keyword evidence="1" id="KW-0472">Membrane</keyword>
<comment type="caution">
    <text evidence="3">The sequence shown here is derived from an EMBL/GenBank/DDBJ whole genome shotgun (WGS) entry which is preliminary data.</text>
</comment>
<evidence type="ECO:0000259" key="2">
    <source>
        <dbReference type="PROSITE" id="PS50948"/>
    </source>
</evidence>
<accession>A0ABN9XBV7</accession>
<dbReference type="EMBL" id="CAUYUJ010020037">
    <property type="protein sequence ID" value="CAK0895431.1"/>
    <property type="molecule type" value="Genomic_DNA"/>
</dbReference>